<dbReference type="SUPFAM" id="SSF57924">
    <property type="entry name" value="Inhibitor of apoptosis (IAP) repeat"/>
    <property type="match status" value="2"/>
</dbReference>
<feature type="compositionally biased region" description="Low complexity" evidence="3">
    <location>
        <begin position="446"/>
        <end position="483"/>
    </location>
</feature>
<feature type="region of interest" description="Disordered" evidence="3">
    <location>
        <begin position="251"/>
        <end position="297"/>
    </location>
</feature>
<evidence type="ECO:0000313" key="5">
    <source>
        <dbReference type="Proteomes" id="UP001345827"/>
    </source>
</evidence>
<feature type="compositionally biased region" description="Basic residues" evidence="3">
    <location>
        <begin position="253"/>
        <end position="264"/>
    </location>
</feature>
<name>A0AAV9Q2Q6_9PEZI</name>
<feature type="compositionally biased region" description="Acidic residues" evidence="3">
    <location>
        <begin position="352"/>
        <end position="378"/>
    </location>
</feature>
<keyword evidence="5" id="KW-1185">Reference proteome</keyword>
<dbReference type="CDD" id="cd00022">
    <property type="entry name" value="BIR"/>
    <property type="match status" value="2"/>
</dbReference>
<accession>A0AAV9Q2Q6</accession>
<keyword evidence="2" id="KW-0862">Zinc</keyword>
<evidence type="ECO:0000313" key="4">
    <source>
        <dbReference type="EMBL" id="KAK5531826.1"/>
    </source>
</evidence>
<feature type="compositionally biased region" description="Basic residues" evidence="3">
    <location>
        <begin position="321"/>
        <end position="346"/>
    </location>
</feature>
<protein>
    <recommendedName>
        <fullName evidence="6">Inhibitor of apoptosis repeat-containing protein</fullName>
    </recommendedName>
</protein>
<dbReference type="EMBL" id="JAXLQG010000016">
    <property type="protein sequence ID" value="KAK5531826.1"/>
    <property type="molecule type" value="Genomic_DNA"/>
</dbReference>
<evidence type="ECO:0000256" key="1">
    <source>
        <dbReference type="ARBA" id="ARBA00022723"/>
    </source>
</evidence>
<keyword evidence="1" id="KW-0479">Metal-binding</keyword>
<dbReference type="Proteomes" id="UP001345827">
    <property type="component" value="Unassembled WGS sequence"/>
</dbReference>
<dbReference type="PANTHER" id="PTHR46771:SF5">
    <property type="entry name" value="DETERIN"/>
    <property type="match status" value="1"/>
</dbReference>
<proteinExistence type="predicted"/>
<dbReference type="Gene3D" id="1.10.1170.10">
    <property type="entry name" value="Inhibitor Of Apoptosis Protein (2mihbC-IAP-1), Chain A"/>
    <property type="match status" value="2"/>
</dbReference>
<feature type="compositionally biased region" description="Low complexity" evidence="3">
    <location>
        <begin position="265"/>
        <end position="274"/>
    </location>
</feature>
<reference evidence="4 5" key="1">
    <citation type="submission" date="2023-06" db="EMBL/GenBank/DDBJ databases">
        <title>Black Yeasts Isolated from many extreme environments.</title>
        <authorList>
            <person name="Coleine C."/>
            <person name="Stajich J.E."/>
            <person name="Selbmann L."/>
        </authorList>
    </citation>
    <scope>NUCLEOTIDE SEQUENCE [LARGE SCALE GENOMIC DNA]</scope>
    <source>
        <strain evidence="4 5">CCFEE 5887</strain>
    </source>
</reference>
<evidence type="ECO:0000256" key="2">
    <source>
        <dbReference type="ARBA" id="ARBA00022833"/>
    </source>
</evidence>
<evidence type="ECO:0008006" key="6">
    <source>
        <dbReference type="Google" id="ProtNLM"/>
    </source>
</evidence>
<dbReference type="AlphaFoldDB" id="A0AAV9Q2Q6"/>
<feature type="compositionally biased region" description="Polar residues" evidence="3">
    <location>
        <begin position="397"/>
        <end position="406"/>
    </location>
</feature>
<dbReference type="Pfam" id="PF00653">
    <property type="entry name" value="BIR"/>
    <property type="match status" value="2"/>
</dbReference>
<dbReference type="InterPro" id="IPR001370">
    <property type="entry name" value="BIR_rpt"/>
</dbReference>
<feature type="region of interest" description="Disordered" evidence="3">
    <location>
        <begin position="310"/>
        <end position="504"/>
    </location>
</feature>
<gene>
    <name evidence="4" type="ORF">LTR25_008156</name>
</gene>
<feature type="compositionally biased region" description="Low complexity" evidence="3">
    <location>
        <begin position="310"/>
        <end position="320"/>
    </location>
</feature>
<organism evidence="4 5">
    <name type="scientific">Vermiconidia calcicola</name>
    <dbReference type="NCBI Taxonomy" id="1690605"/>
    <lineage>
        <taxon>Eukaryota</taxon>
        <taxon>Fungi</taxon>
        <taxon>Dikarya</taxon>
        <taxon>Ascomycota</taxon>
        <taxon>Pezizomycotina</taxon>
        <taxon>Dothideomycetes</taxon>
        <taxon>Dothideomycetidae</taxon>
        <taxon>Mycosphaerellales</taxon>
        <taxon>Extremaceae</taxon>
        <taxon>Vermiconidia</taxon>
    </lineage>
</organism>
<evidence type="ECO:0000256" key="3">
    <source>
        <dbReference type="SAM" id="MobiDB-lite"/>
    </source>
</evidence>
<feature type="compositionally biased region" description="Polar residues" evidence="3">
    <location>
        <begin position="275"/>
        <end position="285"/>
    </location>
</feature>
<dbReference type="GO" id="GO:0046872">
    <property type="term" value="F:metal ion binding"/>
    <property type="evidence" value="ECO:0007669"/>
    <property type="project" value="UniProtKB-KW"/>
</dbReference>
<dbReference type="PROSITE" id="PS50143">
    <property type="entry name" value="BIR_REPEAT_2"/>
    <property type="match status" value="2"/>
</dbReference>
<sequence>MEFRLTSRLASLASNPLLTKTCQATSTRPPGFHMRRDNKHLILQWTNASEQRLTTQNKLTMEYSTYESRLATFEPPSKRSKLGWPHKTPTPEELAKAGFYYKPSSESNDNTICFMCGRFLDGWEADDDPIQEHVKHSSDCAWAILMDAGQNASYDVNNMEDPTGQHCADARRGTFAIGWPHESKRGWTCKTEKMVEAGWYYVPTPESDDFVSCTYCKLSLDGWEPKDSPFEEHYRRSPDCPFFHFAGTIAPSKRPKAKKGRASRSSRTSKASTRLSTQSNNTTMLSEGPSMDEIPDLDESIDTSITSVMSTMSTASTATTKGKRKGTGKTTKTAKKRAKTTRATRAKKAEPEPEPEPEPVEEMVEEMVEQQEPEEEETPTQAQPGPQVDPEPEALPEQQSLPSPVSGSRPDVAYPTIANSPGIPSSPRHLSPIGVPPQPSPTPIKTRAPPSATRPSATPRTATKSQPQPQPQPQFQAQQDPEQASPSPPSDIENAPPSARPASVHQLLTSQTQTIPLAPSSPGERIPTWNAADIELVFQPSTPQPADLLGLTGGKLSAEEQSMTVQEWIEHVAGQAESSLRMEAERVVGVFEREGQRAMGVLEAIKCV</sequence>
<dbReference type="InterPro" id="IPR051190">
    <property type="entry name" value="Baculoviral_IAP"/>
</dbReference>
<dbReference type="PANTHER" id="PTHR46771">
    <property type="entry name" value="DETERIN"/>
    <property type="match status" value="1"/>
</dbReference>
<comment type="caution">
    <text evidence="4">The sequence shown here is derived from an EMBL/GenBank/DDBJ whole genome shotgun (WGS) entry which is preliminary data.</text>
</comment>
<dbReference type="SMART" id="SM00238">
    <property type="entry name" value="BIR"/>
    <property type="match status" value="2"/>
</dbReference>